<dbReference type="EMBL" id="JARKHX010000001">
    <property type="protein sequence ID" value="MDF4193018.1"/>
    <property type="molecule type" value="Genomic_DNA"/>
</dbReference>
<feature type="transmembrane region" description="Helical" evidence="1">
    <location>
        <begin position="133"/>
        <end position="151"/>
    </location>
</feature>
<dbReference type="Proteomes" id="UP001222377">
    <property type="component" value="Unassembled WGS sequence"/>
</dbReference>
<keyword evidence="1" id="KW-1133">Transmembrane helix</keyword>
<evidence type="ECO:0000313" key="2">
    <source>
        <dbReference type="EMBL" id="MDF4193018.1"/>
    </source>
</evidence>
<organism evidence="2 3">
    <name type="scientific">Bacillus amyloliquefaciens</name>
    <name type="common">Bacillus velezensis</name>
    <dbReference type="NCBI Taxonomy" id="1390"/>
    <lineage>
        <taxon>Bacteria</taxon>
        <taxon>Bacillati</taxon>
        <taxon>Bacillota</taxon>
        <taxon>Bacilli</taxon>
        <taxon>Bacillales</taxon>
        <taxon>Bacillaceae</taxon>
        <taxon>Bacillus</taxon>
        <taxon>Bacillus amyloliquefaciens group</taxon>
    </lineage>
</organism>
<name>A0AAP4DH61_BACAM</name>
<evidence type="ECO:0000256" key="1">
    <source>
        <dbReference type="SAM" id="Phobius"/>
    </source>
</evidence>
<proteinExistence type="predicted"/>
<reference evidence="2" key="1">
    <citation type="submission" date="2023-02" db="EMBL/GenBank/DDBJ databases">
        <title>Draft Whole-Genome Sequences of Bacillus Strains of Potential Probiotic for Poultry.</title>
        <authorList>
            <person name="Ma L.M."/>
            <person name="Lopez-Guerra N."/>
            <person name="Zhang G."/>
        </authorList>
    </citation>
    <scope>NUCLEOTIDE SEQUENCE</scope>
    <source>
        <strain evidence="2">OSU1013-24</strain>
    </source>
</reference>
<keyword evidence="1" id="KW-0472">Membrane</keyword>
<protein>
    <submittedName>
        <fullName evidence="2">Uncharacterized protein</fullName>
    </submittedName>
</protein>
<sequence>MQNHSLMEAKEISKYLEKRYGKPYKENLTIQQVVKEALKRDHSEEQLKLMVNRLDSNLNVSNDLSSLTTIPFTLLTSALAAVLSVFVVMFTFYFNTTNSFSNTMLQKDKENKINPGDILNTIIEIGMQLVSPIFYFSIIMTLIMFGTWGWLTTKSKRYYEQQRGFKLLLDEVMEEFKKESKKESKEESKG</sequence>
<accession>A0AAP4DH61</accession>
<gene>
    <name evidence="2" type="ORF">PV946_04350</name>
</gene>
<evidence type="ECO:0000313" key="3">
    <source>
        <dbReference type="Proteomes" id="UP001222377"/>
    </source>
</evidence>
<feature type="transmembrane region" description="Helical" evidence="1">
    <location>
        <begin position="72"/>
        <end position="94"/>
    </location>
</feature>
<dbReference type="AlphaFoldDB" id="A0AAP4DH61"/>
<keyword evidence="1" id="KW-0812">Transmembrane</keyword>
<comment type="caution">
    <text evidence="2">The sequence shown here is derived from an EMBL/GenBank/DDBJ whole genome shotgun (WGS) entry which is preliminary data.</text>
</comment>
<dbReference type="RefSeq" id="WP_017418373.1">
    <property type="nucleotide sequence ID" value="NZ_CP041691.1"/>
</dbReference>